<organism evidence="2 3">
    <name type="scientific">Paramecium octaurelia</name>
    <dbReference type="NCBI Taxonomy" id="43137"/>
    <lineage>
        <taxon>Eukaryota</taxon>
        <taxon>Sar</taxon>
        <taxon>Alveolata</taxon>
        <taxon>Ciliophora</taxon>
        <taxon>Intramacronucleata</taxon>
        <taxon>Oligohymenophorea</taxon>
        <taxon>Peniculida</taxon>
        <taxon>Parameciidae</taxon>
        <taxon>Paramecium</taxon>
    </lineage>
</organism>
<dbReference type="EMBL" id="CAJJDP010000041">
    <property type="protein sequence ID" value="CAD8162035.1"/>
    <property type="molecule type" value="Genomic_DNA"/>
</dbReference>
<proteinExistence type="predicted"/>
<sequence>MAERNISENSLDSKWQSKTQSTNEDKITGLQARPYNYNCQLDQYNVKLCGLVFDAIGVPDFFVQCEHRKNSQTDVLQ</sequence>
<name>A0A8S1UAL6_PAROT</name>
<gene>
    <name evidence="2" type="ORF">POCTA_138.1.T0410039</name>
</gene>
<dbReference type="AlphaFoldDB" id="A0A8S1UAL6"/>
<evidence type="ECO:0000313" key="2">
    <source>
        <dbReference type="EMBL" id="CAD8162035.1"/>
    </source>
</evidence>
<protein>
    <submittedName>
        <fullName evidence="2">Uncharacterized protein</fullName>
    </submittedName>
</protein>
<evidence type="ECO:0000256" key="1">
    <source>
        <dbReference type="SAM" id="MobiDB-lite"/>
    </source>
</evidence>
<comment type="caution">
    <text evidence="2">The sequence shown here is derived from an EMBL/GenBank/DDBJ whole genome shotgun (WGS) entry which is preliminary data.</text>
</comment>
<accession>A0A8S1UAL6</accession>
<feature type="compositionally biased region" description="Polar residues" evidence="1">
    <location>
        <begin position="7"/>
        <end position="22"/>
    </location>
</feature>
<dbReference type="Proteomes" id="UP000683925">
    <property type="component" value="Unassembled WGS sequence"/>
</dbReference>
<evidence type="ECO:0000313" key="3">
    <source>
        <dbReference type="Proteomes" id="UP000683925"/>
    </source>
</evidence>
<reference evidence="2" key="1">
    <citation type="submission" date="2021-01" db="EMBL/GenBank/DDBJ databases">
        <authorList>
            <consortium name="Genoscope - CEA"/>
            <person name="William W."/>
        </authorList>
    </citation>
    <scope>NUCLEOTIDE SEQUENCE</scope>
</reference>
<keyword evidence="3" id="KW-1185">Reference proteome</keyword>
<feature type="region of interest" description="Disordered" evidence="1">
    <location>
        <begin position="1"/>
        <end position="27"/>
    </location>
</feature>